<dbReference type="AlphaFoldDB" id="A0A6C0DP01"/>
<protein>
    <submittedName>
        <fullName evidence="2">Uncharacterized protein</fullName>
    </submittedName>
</protein>
<keyword evidence="1" id="KW-0472">Membrane</keyword>
<evidence type="ECO:0000256" key="1">
    <source>
        <dbReference type="SAM" id="Phobius"/>
    </source>
</evidence>
<accession>A0A6C0DP01</accession>
<name>A0A6C0DP01_9ZZZZ</name>
<evidence type="ECO:0000313" key="2">
    <source>
        <dbReference type="EMBL" id="QHT18052.1"/>
    </source>
</evidence>
<sequence length="150" mass="16545">MKFPSELLKSFSPLEISLFLIFILYLILPVQTPSFLAGSVDSPLGMLTIFAVTLYLFFNTHPLLAVLYVFVAYELLRRSATKTGRVAMIQHTPSQAKKDATLKSLNPPQAETLEEEVVTKMAPIGHSDASVYTMTSFKPVAENVGTASLY</sequence>
<keyword evidence="1" id="KW-1133">Transmembrane helix</keyword>
<dbReference type="EMBL" id="MN739648">
    <property type="protein sequence ID" value="QHT18052.1"/>
    <property type="molecule type" value="Genomic_DNA"/>
</dbReference>
<proteinExistence type="predicted"/>
<organism evidence="2">
    <name type="scientific">viral metagenome</name>
    <dbReference type="NCBI Taxonomy" id="1070528"/>
    <lineage>
        <taxon>unclassified sequences</taxon>
        <taxon>metagenomes</taxon>
        <taxon>organismal metagenomes</taxon>
    </lineage>
</organism>
<reference evidence="2" key="1">
    <citation type="journal article" date="2020" name="Nature">
        <title>Giant virus diversity and host interactions through global metagenomics.</title>
        <authorList>
            <person name="Schulz F."/>
            <person name="Roux S."/>
            <person name="Paez-Espino D."/>
            <person name="Jungbluth S."/>
            <person name="Walsh D.A."/>
            <person name="Denef V.J."/>
            <person name="McMahon K.D."/>
            <person name="Konstantinidis K.T."/>
            <person name="Eloe-Fadrosh E.A."/>
            <person name="Kyrpides N.C."/>
            <person name="Woyke T."/>
        </authorList>
    </citation>
    <scope>NUCLEOTIDE SEQUENCE</scope>
    <source>
        <strain evidence="2">GVMAG-M-3300023174-3</strain>
    </source>
</reference>
<feature type="transmembrane region" description="Helical" evidence="1">
    <location>
        <begin position="48"/>
        <end position="73"/>
    </location>
</feature>
<keyword evidence="1" id="KW-0812">Transmembrane</keyword>
<feature type="transmembrane region" description="Helical" evidence="1">
    <location>
        <begin position="7"/>
        <end position="28"/>
    </location>
</feature>